<feature type="domain" description="CYRIA/CYRIB Rac1 binding" evidence="4">
    <location>
        <begin position="64"/>
        <end position="272"/>
    </location>
</feature>
<evidence type="ECO:0000256" key="1">
    <source>
        <dbReference type="ARBA" id="ARBA00022599"/>
    </source>
</evidence>
<comment type="subcellular location">
    <subcellularLocation>
        <location evidence="3">Synapse</location>
        <location evidence="3">Synaptosome</location>
    </subcellularLocation>
</comment>
<evidence type="ECO:0000256" key="3">
    <source>
        <dbReference type="ARBA" id="ARBA00034102"/>
    </source>
</evidence>
<comment type="caution">
    <text evidence="5">The sequence shown here is derived from an EMBL/GenBank/DDBJ whole genome shotgun (WGS) entry which is preliminary data.</text>
</comment>
<evidence type="ECO:0000313" key="6">
    <source>
        <dbReference type="Proteomes" id="UP001623349"/>
    </source>
</evidence>
<keyword evidence="1" id="KW-0771">Synaptosome</keyword>
<gene>
    <name evidence="5" type="ORF">APTSU1_000737800</name>
</gene>
<evidence type="ECO:0000259" key="4">
    <source>
        <dbReference type="Pfam" id="PF07159"/>
    </source>
</evidence>
<organism evidence="5 6">
    <name type="scientific">Apodemus speciosus</name>
    <name type="common">Large Japanese field mouse</name>
    <dbReference type="NCBI Taxonomy" id="105296"/>
    <lineage>
        <taxon>Eukaryota</taxon>
        <taxon>Metazoa</taxon>
        <taxon>Chordata</taxon>
        <taxon>Craniata</taxon>
        <taxon>Vertebrata</taxon>
        <taxon>Euteleostomi</taxon>
        <taxon>Mammalia</taxon>
        <taxon>Eutheria</taxon>
        <taxon>Euarchontoglires</taxon>
        <taxon>Glires</taxon>
        <taxon>Rodentia</taxon>
        <taxon>Myomorpha</taxon>
        <taxon>Muroidea</taxon>
        <taxon>Muridae</taxon>
        <taxon>Murinae</taxon>
        <taxon>Apodemus</taxon>
    </lineage>
</organism>
<reference evidence="5 6" key="1">
    <citation type="submission" date="2024-08" db="EMBL/GenBank/DDBJ databases">
        <title>The draft genome of Apodemus speciosus.</title>
        <authorList>
            <person name="Nabeshima K."/>
            <person name="Suzuki S."/>
            <person name="Onuma M."/>
        </authorList>
    </citation>
    <scope>NUCLEOTIDE SEQUENCE [LARGE SCALE GENOMIC DNA]</scope>
    <source>
        <strain evidence="5">IB14-021</strain>
    </source>
</reference>
<dbReference type="EMBL" id="BAAFST010000007">
    <property type="protein sequence ID" value="GAB1292147.1"/>
    <property type="molecule type" value="Genomic_DNA"/>
</dbReference>
<accession>A0ABQ0EZ28</accession>
<keyword evidence="1" id="KW-0770">Synapse</keyword>
<protein>
    <submittedName>
        <fullName evidence="5">Cytoplasmic FMR1-interacting protein</fullName>
    </submittedName>
</protein>
<dbReference type="InterPro" id="IPR009828">
    <property type="entry name" value="CYRIA/CYRIB_Rac1-bd"/>
</dbReference>
<evidence type="ECO:0000256" key="2">
    <source>
        <dbReference type="ARBA" id="ARBA00025790"/>
    </source>
</evidence>
<proteinExistence type="inferred from homology"/>
<dbReference type="Pfam" id="PF05994">
    <property type="entry name" value="FragX_IP"/>
    <property type="match status" value="3"/>
</dbReference>
<keyword evidence="6" id="KW-1185">Reference proteome</keyword>
<dbReference type="InterPro" id="IPR008081">
    <property type="entry name" value="Cytoplasmic_FMR1-int"/>
</dbReference>
<sequence length="1437" mass="166070">MAAQVTLEDALSNVDLLEELPLPDQQPCIEPPPSSLLYQPNFNTNFEDRNAFVTGIARYIEQATVHSSMNEMLEEGQEYAVMLYTWRSCSRAIPQVKCNEQPNRVEIYEKTVEVLEPEVTKLMNFMYFQRNAIERFCGEVRRLCHAERRKDFVSEAYLITLGKFINMFAVLDELKNMKCSVKNDHSAYKRAAQFLRKMADPQSIQESQNLSMFLANHNKITQSLQQQLEVISGYEELLADIVNLCVDYYENRMYLTPSEKHMLLKVMGFGLYLMDGSVSNIYKLDAKKRINLSKIDKYFKQLQVVPLFGDMQIELARYIKTSAHYEENKSRWTCTSSSSSPQYNICEQMIQIREDHMRFISELARYSNSEGRWFELSLGVDWSCRARFGTMEDAEEECRLMKRQQFQMDKYLDRVVTGSGRQEAQKTDAEYRKLFDLALQGLQLLSQWSAHVMEVYSWKLVHPTDKYSNKDCPDSAEEYERATRYNYTTEEKFALVEVIAMIKGLQVLMGRMESVFNHAIRHTVYAALQDFSQVTLREPLRQAIKKKKNVIQRAIRKTVCDWETGHEPFNDPALRGEKDPKSGFDIKLYLVRTMAESLSSVELLRQLKSLGMERLLHVVNAFLRQSYTYPPLLTFGETWPLTGQGQSGFGWPCHVNTKSGSQNREMEPLTWIKLRALMCRRQGATGPHGPHGLHGAGLWFREFFLELTMGRRIQFPIEMSMPWILTDHILETKEASMMEYVLYSLDLYNDSAHYALTKFNKQFLYDEIEAEVNLCFDQFVYKLADQIFAYYKVMAGRQKVTIRMQKPGSHDPPPASNRYETLLKQRHVQLLGRSIDLNRLITQRVSAAMYKSLELAIGRFESEDLTSVVELDGLLEINRMTHKLLSRYLTLDSFDAMFREANHNVSAPYGRITLHVFWELNYDFLPNYCYNGSTNRKPLDLKLLQREISDAKSGEKIAEQNENGLCELCHDVTCWSGKTYLNSKASALSTQDVTTHAVDSCLPLFLVHTKAKDVFITCIEYCIGFKMVLMLVGQNLCERGDVFIEFVRTVLPFSQEFQRDKQPNAQPQYLHGSKALNLAYSSIYGSYRNFVGPPHFQVICRLLGYQGIAVVMEELLKVVKSLIKLQGTILQYVKTLMEVMPKICRLPRHEYGSPGILEFFHHQLKDIVEYAELKTVCFQNLREVGNAVLFCLLIEQSLSLEEVCDLLHAAPFQNILPRVHVKEGERVDAKMKRLESKYAPLHLVPLIERLGTPQQIAIAREGDLLTKERLCCGLSMFEVILTRIRTFLDDPIWRGPLPSNGVMHVDECVEFHRLWSAMQFVYCIPVGTHEFTVEQCFGDGLHWAGCMVIVLLGQQRRFAVLDFCYHLLKVQKHDGKDEIIKNVPLKKMVERIRKFQILNDEIITILDKYLKSGDGESTPVEHVRCFQPPIHQSLASS</sequence>
<comment type="similarity">
    <text evidence="2">Belongs to the CYFIP family.</text>
</comment>
<evidence type="ECO:0000313" key="5">
    <source>
        <dbReference type="EMBL" id="GAB1292147.1"/>
    </source>
</evidence>
<dbReference type="PRINTS" id="PR01698">
    <property type="entry name" value="CYTOFMRPINTP"/>
</dbReference>
<name>A0ABQ0EZ28_APOSI</name>
<dbReference type="PANTHER" id="PTHR12195">
    <property type="entry name" value="CYTOPLASMIC FMR1-INTERACTING PROTEIN-RELATED"/>
    <property type="match status" value="1"/>
</dbReference>
<dbReference type="Proteomes" id="UP001623349">
    <property type="component" value="Unassembled WGS sequence"/>
</dbReference>
<dbReference type="Pfam" id="PF07159">
    <property type="entry name" value="CYRIA-B_Rac1-bd"/>
    <property type="match status" value="1"/>
</dbReference>
<dbReference type="PIRSF" id="PIRSF008153">
    <property type="entry name" value="FMR1_interacting"/>
    <property type="match status" value="1"/>
</dbReference>